<dbReference type="AlphaFoldDB" id="A0A1Q6DUJ4"/>
<dbReference type="EMBL" id="MSDW01000001">
    <property type="protein sequence ID" value="OKY78049.1"/>
    <property type="molecule type" value="Genomic_DNA"/>
</dbReference>
<comment type="caution">
    <text evidence="1">The sequence shown here is derived from an EMBL/GenBank/DDBJ whole genome shotgun (WGS) entry which is preliminary data.</text>
</comment>
<sequence length="124" mass="14978">MAYRAEMNFKKNKDVKIPSKIEAMLLILEGKDHFKEIIEKSSYSKPTINKILNNLKDEKLIEYKIGEDKRIKRYKLTNKGLKTLKRYNQKLKQQIENPDKKPKPMYNKLPRNKLRSKMIWKQIR</sequence>
<proteinExistence type="predicted"/>
<dbReference type="GO" id="GO:0003677">
    <property type="term" value="F:DNA binding"/>
    <property type="evidence" value="ECO:0007669"/>
    <property type="project" value="UniProtKB-KW"/>
</dbReference>
<gene>
    <name evidence="1" type="ORF">BTN85_0534</name>
</gene>
<protein>
    <submittedName>
        <fullName evidence="1">DNA-binding transcriptional regulator HxlR family</fullName>
    </submittedName>
</protein>
<keyword evidence="2" id="KW-1185">Reference proteome</keyword>
<evidence type="ECO:0000313" key="1">
    <source>
        <dbReference type="EMBL" id="OKY78049.1"/>
    </source>
</evidence>
<accession>A0A1Q6DUJ4</accession>
<dbReference type="InParanoid" id="A0A1Q6DUJ4"/>
<reference evidence="1" key="1">
    <citation type="submission" date="2016-12" db="EMBL/GenBank/DDBJ databases">
        <title>Discovery of methanogenic haloarchaea.</title>
        <authorList>
            <person name="Sorokin D.Y."/>
            <person name="Makarova K.S."/>
            <person name="Abbas B."/>
            <person name="Ferrer M."/>
            <person name="Golyshin P.N."/>
        </authorList>
    </citation>
    <scope>NUCLEOTIDE SEQUENCE [LARGE SCALE GENOMIC DNA]</scope>
    <source>
        <strain evidence="1">HMET1</strain>
    </source>
</reference>
<dbReference type="Gene3D" id="1.10.10.10">
    <property type="entry name" value="Winged helix-like DNA-binding domain superfamily/Winged helix DNA-binding domain"/>
    <property type="match status" value="1"/>
</dbReference>
<dbReference type="InterPro" id="IPR036388">
    <property type="entry name" value="WH-like_DNA-bd_sf"/>
</dbReference>
<keyword evidence="1" id="KW-0238">DNA-binding</keyword>
<dbReference type="SUPFAM" id="SSF46785">
    <property type="entry name" value="Winged helix' DNA-binding domain"/>
    <property type="match status" value="1"/>
</dbReference>
<name>A0A1Q6DUJ4_METT1</name>
<dbReference type="Proteomes" id="UP000185744">
    <property type="component" value="Unassembled WGS sequence"/>
</dbReference>
<evidence type="ECO:0000313" key="2">
    <source>
        <dbReference type="Proteomes" id="UP000185744"/>
    </source>
</evidence>
<organism evidence="1 2">
    <name type="scientific">Methanohalarchaeum thermophilum</name>
    <dbReference type="NCBI Taxonomy" id="1903181"/>
    <lineage>
        <taxon>Archaea</taxon>
        <taxon>Methanobacteriati</taxon>
        <taxon>Methanobacteriota</taxon>
        <taxon>Methanonatronarchaeia</taxon>
        <taxon>Methanonatronarchaeales</taxon>
        <taxon>Methanonatronarchaeaceae</taxon>
        <taxon>Candidatus Methanohalarchaeum</taxon>
    </lineage>
</organism>
<dbReference type="InterPro" id="IPR036390">
    <property type="entry name" value="WH_DNA-bd_sf"/>
</dbReference>